<dbReference type="InterPro" id="IPR029046">
    <property type="entry name" value="LolA/LolB/LppX"/>
</dbReference>
<dbReference type="RefSeq" id="WP_161832302.1">
    <property type="nucleotide sequence ID" value="NZ_AP028127.1"/>
</dbReference>
<name>A0ABM8IFU9_9FIRM</name>
<dbReference type="SUPFAM" id="SSF89392">
    <property type="entry name" value="Prokaryotic lipoproteins and lipoprotein localization factors"/>
    <property type="match status" value="1"/>
</dbReference>
<accession>A0ABM8IFU9</accession>
<dbReference type="PANTHER" id="PTHR37507:SF2">
    <property type="entry name" value="SPORULATION PROTEIN YDCC"/>
    <property type="match status" value="1"/>
</dbReference>
<dbReference type="EMBL" id="AP028127">
    <property type="protein sequence ID" value="BEH90111.1"/>
    <property type="molecule type" value="Genomic_DNA"/>
</dbReference>
<reference evidence="2" key="1">
    <citation type="journal article" date="2024" name="Int. J. Syst. Evol. Microbiol.">
        <title>Turicibacter faecis sp. nov., isolated from faeces of heart failure mouse model.</title>
        <authorList>
            <person name="Imamura Y."/>
            <person name="Motooka D."/>
            <person name="Nakajima Y."/>
            <person name="Ito S."/>
            <person name="Kitakaze M."/>
            <person name="Iida T."/>
            <person name="Nakamura S."/>
        </authorList>
    </citation>
    <scope>NUCLEOTIDE SEQUENCE</scope>
    <source>
        <strain evidence="2">TC023</strain>
    </source>
</reference>
<dbReference type="PANTHER" id="PTHR37507">
    <property type="entry name" value="SPORULATION PROTEIN YDCC"/>
    <property type="match status" value="1"/>
</dbReference>
<keyword evidence="1" id="KW-0732">Signal</keyword>
<keyword evidence="3" id="KW-1185">Reference proteome</keyword>
<feature type="chain" id="PRO_5045782708" evidence="1">
    <location>
        <begin position="24"/>
        <end position="332"/>
    </location>
</feature>
<organism evidence="2 3">
    <name type="scientific">Turicibacter faecis</name>
    <dbReference type="NCBI Taxonomy" id="2963365"/>
    <lineage>
        <taxon>Bacteria</taxon>
        <taxon>Bacillati</taxon>
        <taxon>Bacillota</taxon>
        <taxon>Erysipelotrichia</taxon>
        <taxon>Erysipelotrichales</taxon>
        <taxon>Turicibacteraceae</taxon>
        <taxon>Turicibacter</taxon>
    </lineage>
</organism>
<sequence>MKKLCLMFTVVLTVLLTACGEMSQQDVVDKLTSNVEDAKSYYATGVMEVDNNGQVYQYNVEVAYQKDNKYKVTLKNETTNNEQIILKNDEGVFVLTPALNKQFKFQSDWPLSSSQVYLYQSLITDILNDAEAKFEATEDAYTFETKANYHGNRDLVSQKITFDKKELTPTEVYVLDSKGEPRISMKFSSFDFDKKFKDGYFDCQKTMEYSQETMGEGALANLESELYPAYLPEGTTLVNKQAIDIQDGERVIMTFSGDQEFTMIQEPAAYNESTGVEPVSGQPVMINGTIGALSDNSITWVEGGVECFLVSETLETEELVSVAASVSNLAEK</sequence>
<evidence type="ECO:0000313" key="3">
    <source>
        <dbReference type="Proteomes" id="UP001432099"/>
    </source>
</evidence>
<gene>
    <name evidence="2" type="primary">ydcC</name>
    <name evidence="2" type="ORF">T23_02130</name>
</gene>
<dbReference type="Gene3D" id="2.50.20.10">
    <property type="entry name" value="Lipoprotein localisation LolA/LolB/LppX"/>
    <property type="match status" value="1"/>
</dbReference>
<evidence type="ECO:0000313" key="2">
    <source>
        <dbReference type="EMBL" id="BEH90111.1"/>
    </source>
</evidence>
<dbReference type="PROSITE" id="PS51257">
    <property type="entry name" value="PROKAR_LIPOPROTEIN"/>
    <property type="match status" value="1"/>
</dbReference>
<protein>
    <submittedName>
        <fullName evidence="2">Sporulation protein YdcC</fullName>
    </submittedName>
</protein>
<evidence type="ECO:0000256" key="1">
    <source>
        <dbReference type="SAM" id="SignalP"/>
    </source>
</evidence>
<proteinExistence type="predicted"/>
<dbReference type="Proteomes" id="UP001432099">
    <property type="component" value="Chromosome"/>
</dbReference>
<dbReference type="InterPro" id="IPR052944">
    <property type="entry name" value="Sporulation_related"/>
</dbReference>
<feature type="signal peptide" evidence="1">
    <location>
        <begin position="1"/>
        <end position="23"/>
    </location>
</feature>